<keyword evidence="1" id="KW-0413">Isomerase</keyword>
<dbReference type="PANTHER" id="PTHR36120:SF1">
    <property type="entry name" value="L-FUCOSE ISOMERASE C-TERMINAL DOMAIN-CONTAINING PROTEIN"/>
    <property type="match status" value="1"/>
</dbReference>
<dbReference type="GO" id="GO:0005996">
    <property type="term" value="P:monosaccharide metabolic process"/>
    <property type="evidence" value="ECO:0007669"/>
    <property type="project" value="InterPro"/>
</dbReference>
<dbReference type="EMBL" id="RAQO01000010">
    <property type="protein sequence ID" value="RKF13690.1"/>
    <property type="molecule type" value="Genomic_DNA"/>
</dbReference>
<dbReference type="InterPro" id="IPR009015">
    <property type="entry name" value="Fucose_isomerase_N/cen_sf"/>
</dbReference>
<dbReference type="GO" id="GO:0016861">
    <property type="term" value="F:intramolecular oxidoreductase activity, interconverting aldoses and ketoses"/>
    <property type="evidence" value="ECO:0007669"/>
    <property type="project" value="InterPro"/>
</dbReference>
<evidence type="ECO:0000313" key="3">
    <source>
        <dbReference type="EMBL" id="RKF13690.1"/>
    </source>
</evidence>
<comment type="caution">
    <text evidence="3">The sequence shown here is derived from an EMBL/GenBank/DDBJ whole genome shotgun (WGS) entry which is preliminary data.</text>
</comment>
<dbReference type="AlphaFoldDB" id="A0A420E6J9"/>
<evidence type="ECO:0008006" key="5">
    <source>
        <dbReference type="Google" id="ProtNLM"/>
    </source>
</evidence>
<sequence>MFSGFKKGVVQAQIEAMIPPPIQQRKSKIAFISVAIEAHFDWQQARDANAQMSSHIKSMLPSSEYDWVAAAEPFEDHAAMEAFLSAEYAKGLDGVILYHAAYTTGEIASTLGLWLRAHPVPIFSYSMPEVTGKNLTANRLCSQNFVLGILRNMQVKYQWLFCEKDDEKLQNQVQLFAKASRAIGYFKGKKALIAGAGRVPGFYDCEVNEMDIIKRFGVGFDRVNLVEFTSQMGNYSDDAIESLRRSILSEDDCKFNNVPDDQFDRSLRFALALMTYTRERDYIGVSLKNWPELFDHFQIAGDGAMSLMNDQGIVVSDEADTGALLSMLVLDQLGDSDLPPMLSDLSYFNAQENALGLWHNGSAATRLRHSQSGFECRKHGILENYDEATAWGVLFEFLVQPGPVTVMRLMAPSSDKAMLFEGEIVDSELKFRGTYGQFIPKQETAAQIIGTVMDKGLDHHWLVGRGHYIEALRGFNYWLGIDEIAIDNPGDSCGFGKQ</sequence>
<dbReference type="GO" id="GO:0005737">
    <property type="term" value="C:cytoplasm"/>
    <property type="evidence" value="ECO:0007669"/>
    <property type="project" value="InterPro"/>
</dbReference>
<evidence type="ECO:0000256" key="1">
    <source>
        <dbReference type="ARBA" id="ARBA00023235"/>
    </source>
</evidence>
<organism evidence="3 4">
    <name type="scientific">Alginatibacterium sediminis</name>
    <dbReference type="NCBI Taxonomy" id="2164068"/>
    <lineage>
        <taxon>Bacteria</taxon>
        <taxon>Pseudomonadati</taxon>
        <taxon>Pseudomonadota</taxon>
        <taxon>Gammaproteobacteria</taxon>
        <taxon>Alteromonadales</taxon>
        <taxon>Alteromonadaceae</taxon>
        <taxon>Alginatibacterium</taxon>
    </lineage>
</organism>
<dbReference type="SUPFAM" id="SSF53743">
    <property type="entry name" value="FucI/AraA N-terminal and middle domains"/>
    <property type="match status" value="1"/>
</dbReference>
<dbReference type="PANTHER" id="PTHR36120">
    <property type="entry name" value="FUCOSE ISOMERASE"/>
    <property type="match status" value="1"/>
</dbReference>
<accession>A0A420E6J9</accession>
<proteinExistence type="predicted"/>
<dbReference type="OrthoDB" id="5838738at2"/>
<name>A0A420E6J9_9ALTE</name>
<evidence type="ECO:0000256" key="2">
    <source>
        <dbReference type="ARBA" id="ARBA00023277"/>
    </source>
</evidence>
<evidence type="ECO:0000313" key="4">
    <source>
        <dbReference type="Proteomes" id="UP000286482"/>
    </source>
</evidence>
<protein>
    <recommendedName>
        <fullName evidence="5">Fucose isomerase</fullName>
    </recommendedName>
</protein>
<reference evidence="3 4" key="1">
    <citation type="submission" date="2018-09" db="EMBL/GenBank/DDBJ databases">
        <authorList>
            <person name="Wang Z."/>
        </authorList>
    </citation>
    <scope>NUCLEOTIDE SEQUENCE [LARGE SCALE GENOMIC DNA]</scope>
    <source>
        <strain evidence="3 4">ALS 81</strain>
    </source>
</reference>
<dbReference type="RefSeq" id="WP_120356400.1">
    <property type="nucleotide sequence ID" value="NZ_RAQO01000010.1"/>
</dbReference>
<keyword evidence="2" id="KW-0119">Carbohydrate metabolism</keyword>
<dbReference type="Proteomes" id="UP000286482">
    <property type="component" value="Unassembled WGS sequence"/>
</dbReference>
<keyword evidence="4" id="KW-1185">Reference proteome</keyword>
<gene>
    <name evidence="3" type="ORF">DBZ36_18130</name>
</gene>